<evidence type="ECO:0000313" key="2">
    <source>
        <dbReference type="Proteomes" id="UP001163046"/>
    </source>
</evidence>
<dbReference type="Proteomes" id="UP001163046">
    <property type="component" value="Unassembled WGS sequence"/>
</dbReference>
<protein>
    <submittedName>
        <fullName evidence="1">Uncharacterized protein</fullName>
    </submittedName>
</protein>
<organism evidence="1 2">
    <name type="scientific">Desmophyllum pertusum</name>
    <dbReference type="NCBI Taxonomy" id="174260"/>
    <lineage>
        <taxon>Eukaryota</taxon>
        <taxon>Metazoa</taxon>
        <taxon>Cnidaria</taxon>
        <taxon>Anthozoa</taxon>
        <taxon>Hexacorallia</taxon>
        <taxon>Scleractinia</taxon>
        <taxon>Caryophylliina</taxon>
        <taxon>Caryophylliidae</taxon>
        <taxon>Desmophyllum</taxon>
    </lineage>
</organism>
<dbReference type="EMBL" id="MU827316">
    <property type="protein sequence ID" value="KAJ7358672.1"/>
    <property type="molecule type" value="Genomic_DNA"/>
</dbReference>
<keyword evidence="2" id="KW-1185">Reference proteome</keyword>
<accession>A0A9W9YMJ3</accession>
<comment type="caution">
    <text evidence="1">The sequence shown here is derived from an EMBL/GenBank/DDBJ whole genome shotgun (WGS) entry which is preliminary data.</text>
</comment>
<proteinExistence type="predicted"/>
<reference evidence="1" key="1">
    <citation type="submission" date="2023-01" db="EMBL/GenBank/DDBJ databases">
        <title>Genome assembly of the deep-sea coral Lophelia pertusa.</title>
        <authorList>
            <person name="Herrera S."/>
            <person name="Cordes E."/>
        </authorList>
    </citation>
    <scope>NUCLEOTIDE SEQUENCE</scope>
    <source>
        <strain evidence="1">USNM1676648</strain>
        <tissue evidence="1">Polyp</tissue>
    </source>
</reference>
<evidence type="ECO:0000313" key="1">
    <source>
        <dbReference type="EMBL" id="KAJ7358672.1"/>
    </source>
</evidence>
<gene>
    <name evidence="1" type="ORF">OS493_022105</name>
</gene>
<dbReference type="AlphaFoldDB" id="A0A9W9YMJ3"/>
<sequence>MGCVFSHSTQERQKRHAVRKRSLYQKNQPLTYHTRMVIMKELAIESRSLFASVEGMPNSLGATGHMVNQESCTDSKKRWREWRPSNMEYICRDKRTVIKPGPNVDESRGEFSSIAISPRENAISTTSPKMRERMRVSGQTGMESCV</sequence>
<name>A0A9W9YMJ3_9CNID</name>